<dbReference type="Gene3D" id="3.80.10.10">
    <property type="entry name" value="Ribonuclease Inhibitor"/>
    <property type="match status" value="1"/>
</dbReference>
<dbReference type="PROSITE" id="PS00237">
    <property type="entry name" value="G_PROTEIN_RECEP_F1_1"/>
    <property type="match status" value="1"/>
</dbReference>
<dbReference type="SUPFAM" id="SSF52058">
    <property type="entry name" value="L domain-like"/>
    <property type="match status" value="1"/>
</dbReference>
<comment type="caution">
    <text evidence="12">Lacks conserved residue(s) required for the propagation of feature annotation.</text>
</comment>
<name>A0AAD8BTH1_BIOPF</name>
<dbReference type="PANTHER" id="PTHR24372">
    <property type="entry name" value="GLYCOPROTEIN HORMONE RECEPTOR"/>
    <property type="match status" value="1"/>
</dbReference>
<keyword evidence="11" id="KW-0807">Transducer</keyword>
<feature type="domain" description="G-protein coupled receptors family 1 profile" evidence="16">
    <location>
        <begin position="1029"/>
        <end position="1292"/>
    </location>
</feature>
<feature type="disulfide bond" evidence="12">
    <location>
        <begin position="725"/>
        <end position="737"/>
    </location>
</feature>
<dbReference type="PRINTS" id="PR00261">
    <property type="entry name" value="LDLRECEPTOR"/>
</dbReference>
<dbReference type="Gene3D" id="3.10.100.10">
    <property type="entry name" value="Mannose-Binding Protein A, subunit A"/>
    <property type="match status" value="1"/>
</dbReference>
<dbReference type="EMBL" id="JASAOG010000035">
    <property type="protein sequence ID" value="KAK0060581.1"/>
    <property type="molecule type" value="Genomic_DNA"/>
</dbReference>
<dbReference type="PROSITE" id="PS50234">
    <property type="entry name" value="VWFA"/>
    <property type="match status" value="1"/>
</dbReference>
<feature type="transmembrane region" description="Helical" evidence="13">
    <location>
        <begin position="1240"/>
        <end position="1261"/>
    </location>
</feature>
<feature type="disulfide bond" evidence="12">
    <location>
        <begin position="537"/>
        <end position="552"/>
    </location>
</feature>
<dbReference type="InterPro" id="IPR002172">
    <property type="entry name" value="LDrepeatLR_classA_rpt"/>
</dbReference>
<dbReference type="Gene3D" id="4.10.400.10">
    <property type="entry name" value="Low-density Lipoprotein Receptor"/>
    <property type="match status" value="4"/>
</dbReference>
<dbReference type="SMART" id="SM00369">
    <property type="entry name" value="LRR_TYP"/>
    <property type="match status" value="3"/>
</dbReference>
<dbReference type="GO" id="GO:0007189">
    <property type="term" value="P:adenylate cyclase-activating G protein-coupled receptor signaling pathway"/>
    <property type="evidence" value="ECO:0007669"/>
    <property type="project" value="TreeGrafter"/>
</dbReference>
<evidence type="ECO:0000256" key="3">
    <source>
        <dbReference type="ARBA" id="ARBA00022614"/>
    </source>
</evidence>
<dbReference type="GO" id="GO:0005886">
    <property type="term" value="C:plasma membrane"/>
    <property type="evidence" value="ECO:0007669"/>
    <property type="project" value="UniProtKB-SubCell"/>
</dbReference>
<feature type="disulfide bond" evidence="12">
    <location>
        <begin position="525"/>
        <end position="543"/>
    </location>
</feature>
<evidence type="ECO:0000256" key="13">
    <source>
        <dbReference type="SAM" id="Phobius"/>
    </source>
</evidence>
<feature type="disulfide bond" evidence="12">
    <location>
        <begin position="688"/>
        <end position="700"/>
    </location>
</feature>
<keyword evidence="8 13" id="KW-0472">Membrane</keyword>
<dbReference type="GO" id="GO:0009755">
    <property type="term" value="P:hormone-mediated signaling pathway"/>
    <property type="evidence" value="ECO:0007669"/>
    <property type="project" value="TreeGrafter"/>
</dbReference>
<evidence type="ECO:0000256" key="10">
    <source>
        <dbReference type="ARBA" id="ARBA00023170"/>
    </source>
</evidence>
<dbReference type="SMART" id="SM00192">
    <property type="entry name" value="LDLa"/>
    <property type="match status" value="5"/>
</dbReference>
<keyword evidence="5" id="KW-0677">Repeat</keyword>
<evidence type="ECO:0000259" key="16">
    <source>
        <dbReference type="PROSITE" id="PS50262"/>
    </source>
</evidence>
<dbReference type="PROSITE" id="PS50262">
    <property type="entry name" value="G_PROTEIN_RECEP_F1_2"/>
    <property type="match status" value="1"/>
</dbReference>
<feature type="domain" description="C-type lectin" evidence="14">
    <location>
        <begin position="235"/>
        <end position="367"/>
    </location>
</feature>
<evidence type="ECO:0000313" key="17">
    <source>
        <dbReference type="EMBL" id="KAK0060581.1"/>
    </source>
</evidence>
<evidence type="ECO:0000313" key="18">
    <source>
        <dbReference type="Proteomes" id="UP001233172"/>
    </source>
</evidence>
<feature type="transmembrane region" description="Helical" evidence="13">
    <location>
        <begin position="1191"/>
        <end position="1211"/>
    </location>
</feature>
<dbReference type="SUPFAM" id="SSF81321">
    <property type="entry name" value="Family A G protein-coupled receptor-like"/>
    <property type="match status" value="1"/>
</dbReference>
<reference evidence="17" key="2">
    <citation type="submission" date="2023-04" db="EMBL/GenBank/DDBJ databases">
        <authorList>
            <person name="Bu L."/>
            <person name="Lu L."/>
            <person name="Laidemitt M.R."/>
            <person name="Zhang S.M."/>
            <person name="Mutuku M."/>
            <person name="Mkoji G."/>
            <person name="Steinauer M."/>
            <person name="Loker E.S."/>
        </authorList>
    </citation>
    <scope>NUCLEOTIDE SEQUENCE</scope>
    <source>
        <strain evidence="17">KasaAsao</strain>
        <tissue evidence="17">Whole Snail</tissue>
    </source>
</reference>
<accession>A0AAD8BTH1</accession>
<dbReference type="Pfam" id="PF00001">
    <property type="entry name" value="7tm_1"/>
    <property type="match status" value="1"/>
</dbReference>
<gene>
    <name evidence="17" type="ORF">Bpfe_010094</name>
</gene>
<keyword evidence="4 13" id="KW-0812">Transmembrane</keyword>
<dbReference type="InterPro" id="IPR016186">
    <property type="entry name" value="C-type_lectin-like/link_sf"/>
</dbReference>
<organism evidence="17 18">
    <name type="scientific">Biomphalaria pfeifferi</name>
    <name type="common">Bloodfluke planorb</name>
    <name type="synonym">Freshwater snail</name>
    <dbReference type="NCBI Taxonomy" id="112525"/>
    <lineage>
        <taxon>Eukaryota</taxon>
        <taxon>Metazoa</taxon>
        <taxon>Spiralia</taxon>
        <taxon>Lophotrochozoa</taxon>
        <taxon>Mollusca</taxon>
        <taxon>Gastropoda</taxon>
        <taxon>Heterobranchia</taxon>
        <taxon>Euthyneura</taxon>
        <taxon>Panpulmonata</taxon>
        <taxon>Hygrophila</taxon>
        <taxon>Lymnaeoidea</taxon>
        <taxon>Planorbidae</taxon>
        <taxon>Biomphalaria</taxon>
    </lineage>
</organism>
<dbReference type="SMART" id="SM00034">
    <property type="entry name" value="CLECT"/>
    <property type="match status" value="1"/>
</dbReference>
<evidence type="ECO:0000256" key="4">
    <source>
        <dbReference type="ARBA" id="ARBA00022692"/>
    </source>
</evidence>
<dbReference type="Gene3D" id="3.40.50.410">
    <property type="entry name" value="von Willebrand factor, type A domain"/>
    <property type="match status" value="1"/>
</dbReference>
<feature type="transmembrane region" description="Helical" evidence="13">
    <location>
        <begin position="1096"/>
        <end position="1115"/>
    </location>
</feature>
<dbReference type="InterPro" id="IPR002035">
    <property type="entry name" value="VWF_A"/>
</dbReference>
<evidence type="ECO:0000256" key="9">
    <source>
        <dbReference type="ARBA" id="ARBA00023157"/>
    </source>
</evidence>
<feature type="non-terminal residue" evidence="17">
    <location>
        <position position="1"/>
    </location>
</feature>
<dbReference type="PROSITE" id="PS50068">
    <property type="entry name" value="LDLRA_2"/>
    <property type="match status" value="3"/>
</dbReference>
<keyword evidence="18" id="KW-1185">Reference proteome</keyword>
<feature type="transmembrane region" description="Helical" evidence="13">
    <location>
        <begin position="1052"/>
        <end position="1076"/>
    </location>
</feature>
<keyword evidence="6 13" id="KW-1133">Transmembrane helix</keyword>
<dbReference type="InterPro" id="IPR017452">
    <property type="entry name" value="GPCR_Rhodpsn_7TM"/>
</dbReference>
<evidence type="ECO:0000259" key="15">
    <source>
        <dbReference type="PROSITE" id="PS50234"/>
    </source>
</evidence>
<evidence type="ECO:0000256" key="6">
    <source>
        <dbReference type="ARBA" id="ARBA00022989"/>
    </source>
</evidence>
<keyword evidence="9 12" id="KW-1015">Disulfide bond</keyword>
<dbReference type="InterPro" id="IPR032675">
    <property type="entry name" value="LRR_dom_sf"/>
</dbReference>
<keyword evidence="7" id="KW-0297">G-protein coupled receptor</keyword>
<feature type="transmembrane region" description="Helical" evidence="13">
    <location>
        <begin position="1136"/>
        <end position="1157"/>
    </location>
</feature>
<feature type="transmembrane region" description="Helical" evidence="13">
    <location>
        <begin position="1273"/>
        <end position="1297"/>
    </location>
</feature>
<reference evidence="17" key="1">
    <citation type="journal article" date="2023" name="PLoS Negl. Trop. Dis.">
        <title>A genome sequence for Biomphalaria pfeifferi, the major vector snail for the human-infecting parasite Schistosoma mansoni.</title>
        <authorList>
            <person name="Bu L."/>
            <person name="Lu L."/>
            <person name="Laidemitt M.R."/>
            <person name="Zhang S.M."/>
            <person name="Mutuku M."/>
            <person name="Mkoji G."/>
            <person name="Steinauer M."/>
            <person name="Loker E.S."/>
        </authorList>
    </citation>
    <scope>NUCLEOTIDE SEQUENCE</scope>
    <source>
        <strain evidence="17">KasaAsao</strain>
    </source>
</reference>
<dbReference type="PANTHER" id="PTHR24372:SF77">
    <property type="entry name" value="G-PROTEIN COUPLED RECEPTORS FAMILY 1 PROFILE DOMAIN-CONTAINING PROTEIN"/>
    <property type="match status" value="1"/>
</dbReference>
<dbReference type="SUPFAM" id="SSF53300">
    <property type="entry name" value="vWA-like"/>
    <property type="match status" value="1"/>
</dbReference>
<evidence type="ECO:0000256" key="5">
    <source>
        <dbReference type="ARBA" id="ARBA00022737"/>
    </source>
</evidence>
<dbReference type="InterPro" id="IPR016187">
    <property type="entry name" value="CTDL_fold"/>
</dbReference>
<dbReference type="Proteomes" id="UP001233172">
    <property type="component" value="Unassembled WGS sequence"/>
</dbReference>
<comment type="caution">
    <text evidence="17">The sequence shown here is derived from an EMBL/GenBank/DDBJ whole genome shotgun (WGS) entry which is preliminary data.</text>
</comment>
<proteinExistence type="predicted"/>
<dbReference type="SUPFAM" id="SSF57424">
    <property type="entry name" value="LDL receptor-like module"/>
    <property type="match status" value="3"/>
</dbReference>
<keyword evidence="10 17" id="KW-0675">Receptor</keyword>
<evidence type="ECO:0000259" key="14">
    <source>
        <dbReference type="PROSITE" id="PS50041"/>
    </source>
</evidence>
<dbReference type="CDD" id="cd00037">
    <property type="entry name" value="CLECT"/>
    <property type="match status" value="1"/>
</dbReference>
<dbReference type="PROSITE" id="PS01209">
    <property type="entry name" value="LDLRA_1"/>
    <property type="match status" value="1"/>
</dbReference>
<dbReference type="InterPro" id="IPR000276">
    <property type="entry name" value="GPCR_Rhodpsn"/>
</dbReference>
<dbReference type="GO" id="GO:0008528">
    <property type="term" value="F:G protein-coupled peptide receptor activity"/>
    <property type="evidence" value="ECO:0007669"/>
    <property type="project" value="TreeGrafter"/>
</dbReference>
<dbReference type="Gene3D" id="1.20.1070.10">
    <property type="entry name" value="Rhodopsin 7-helix transmembrane proteins"/>
    <property type="match status" value="1"/>
</dbReference>
<dbReference type="InterPro" id="IPR003591">
    <property type="entry name" value="Leu-rich_rpt_typical-subtyp"/>
</dbReference>
<evidence type="ECO:0000256" key="1">
    <source>
        <dbReference type="ARBA" id="ARBA00004651"/>
    </source>
</evidence>
<dbReference type="SUPFAM" id="SSF56436">
    <property type="entry name" value="C-type lectin-like"/>
    <property type="match status" value="1"/>
</dbReference>
<dbReference type="InterPro" id="IPR001304">
    <property type="entry name" value="C-type_lectin-like"/>
</dbReference>
<feature type="domain" description="VWFA" evidence="15">
    <location>
        <begin position="21"/>
        <end position="213"/>
    </location>
</feature>
<evidence type="ECO:0000256" key="12">
    <source>
        <dbReference type="PROSITE-ProRule" id="PRU00124"/>
    </source>
</evidence>
<dbReference type="PROSITE" id="PS50041">
    <property type="entry name" value="C_TYPE_LECTIN_2"/>
    <property type="match status" value="1"/>
</dbReference>
<dbReference type="InterPro" id="IPR023415">
    <property type="entry name" value="LDLR_class-A_CS"/>
</dbReference>
<protein>
    <submittedName>
        <fullName evidence="17">G-protein coupled receptor GRL101</fullName>
    </submittedName>
</protein>
<evidence type="ECO:0000256" key="2">
    <source>
        <dbReference type="ARBA" id="ARBA00022475"/>
    </source>
</evidence>
<comment type="subcellular location">
    <subcellularLocation>
        <location evidence="1">Cell membrane</location>
        <topology evidence="1">Multi-pass membrane protein</topology>
    </subcellularLocation>
</comment>
<evidence type="ECO:0000256" key="11">
    <source>
        <dbReference type="ARBA" id="ARBA00023224"/>
    </source>
</evidence>
<dbReference type="Pfam" id="PF00057">
    <property type="entry name" value="Ldl_recept_a"/>
    <property type="match status" value="1"/>
</dbReference>
<sequence length="1322" mass="148820">LTVHRKTEDFPLMDCHTADIDLLFVVDGGTSAASTVGIENYRKQMLFFSQLVDVFVPPAEKTLSRVRIAVIASMAEGAAPFYKPQMRSRASFNSYTSKTEFKKFLENDVISPVPISFPISAALYAMQDVFNESTLSFRAEAQRVLILMVNGAKPLQINPSDDMRAFNSTAVKLLVVLVGSESGVHIMSIFPSNNLVQVTSFSDLMQNQMVPIMLCLKCYDNWFRFKASEDEDIIANISCYRVFYSFFDLNWVQAGESCLAVESDLVSIETKEELSFLRETLPSKIHEIMNRTGDSNDSVDIIIGLKRDITSYGQRFIWINSLPLGYTAWEGGEPLGGHIQGCALWNFNVTVYSDYVLPETIVNAWSDIRNRTEYQNVNDGWYSIGCGYKNARYYLCESKKPPSFRESHMPNITKAKDKSIKAAVARGELALLTKVSETFGTIVTLVSTASVIQTAQKVSSVSVIENHVYNNRFPVENLIFFSCEDASRTRIPYSLVCDFVAHCENKRDEQICNYRKCDSLTEFTCSNGQCIPLEAQCDLFSDCVDESDEGKCIKCRNGLCHDGRCLPKHWFADGEVDCNACTSRGNVKAEMASVPDDNIAECAFTCNRTQCTYTFMLGDGIVDCAGPEGPLDETIGTLETFKCYAQEDNVTNIYNNWAPRCVYIKDRYEGLLGCRNLVHLQNCDNFVCPEGYIKCVKSYCIPIHYVANGVYDCPLGEDESGPLNCAGNFQCSSSDICLHPDNVCDGHPHCPKGDDELNCGISCKLGFQCITGVVTVKGYDVSVPLIDFSFIDPRTRYLDLSGVNISSAFPEFPKGRLYNILEMYMANCGITHLDAVSYSQNDLWSVVRADFSYNQVTNIGVTSIFRYMVNLKVLNLSHNTELSFLHPESFNTYGFVSQLIILDLSFTAISSLHYTLLSPLINLQELSLKATQLTEMTSDMFPEEYKLQVLDLRQLEVKTLTAHIFSSVTVYSHLYTDTFKLCCPQLHNGKTPSYVCDAPPDAFSSCSDLMGESILRVLLWIFGCLAIIGNIVVIFYRMMYERNILKMAYGHFVMHLSVSDMCMGVYLLIVAGADTYYRGTYVWDEMDWRNSNVCKIAGFLSTLSSEVSTFYIFLITVDRFLIIRFPFGQIKMSGRLITFCCGFAWCMGFALALIPLLPPFEDWTIYRSNGVCLGLPLVNTRQPGWQFSTTVFIFLNLFLFIIIAIGQLIIYKTMANMRMGHSAIANTNYRRLQDFEVAKHLSLIAISNFCCWFPIGVMGLLALDGYHLGIETYAWTSVLIMPMNSALNPFIYTIPALMQRWSEFMFKISRDDSSRANTRTND</sequence>
<evidence type="ECO:0000256" key="7">
    <source>
        <dbReference type="ARBA" id="ARBA00023040"/>
    </source>
</evidence>
<dbReference type="InterPro" id="IPR036055">
    <property type="entry name" value="LDL_receptor-like_sf"/>
</dbReference>
<evidence type="ECO:0000256" key="8">
    <source>
        <dbReference type="ARBA" id="ARBA00023136"/>
    </source>
</evidence>
<feature type="disulfide bond" evidence="12">
    <location>
        <begin position="695"/>
        <end position="713"/>
    </location>
</feature>
<feature type="disulfide bond" evidence="12">
    <location>
        <begin position="744"/>
        <end position="759"/>
    </location>
</feature>
<dbReference type="CDD" id="cd00112">
    <property type="entry name" value="LDLa"/>
    <property type="match status" value="3"/>
</dbReference>
<keyword evidence="3" id="KW-0433">Leucine-rich repeat</keyword>
<keyword evidence="2" id="KW-1003">Cell membrane</keyword>
<dbReference type="InterPro" id="IPR036465">
    <property type="entry name" value="vWFA_dom_sf"/>
</dbReference>
<feature type="transmembrane region" description="Helical" evidence="13">
    <location>
        <begin position="1017"/>
        <end position="1040"/>
    </location>
</feature>